<dbReference type="RefSeq" id="WP_208880246.1">
    <property type="nucleotide sequence ID" value="NZ_CP031320.1"/>
</dbReference>
<dbReference type="Proteomes" id="UP000254425">
    <property type="component" value="Chromosome"/>
</dbReference>
<protein>
    <submittedName>
        <fullName evidence="1">ATP-binding protein</fullName>
    </submittedName>
</protein>
<keyword evidence="1" id="KW-0547">Nucleotide-binding</keyword>
<dbReference type="KEGG" id="sarm:DVA86_20430"/>
<dbReference type="Gene3D" id="3.40.50.300">
    <property type="entry name" value="P-loop containing nucleotide triphosphate hydrolases"/>
    <property type="match status" value="1"/>
</dbReference>
<accession>A0A345XSP6</accession>
<dbReference type="EMBL" id="CP031320">
    <property type="protein sequence ID" value="AXK34662.1"/>
    <property type="molecule type" value="Genomic_DNA"/>
</dbReference>
<gene>
    <name evidence="1" type="ORF">DVA86_20430</name>
</gene>
<evidence type="ECO:0000313" key="2">
    <source>
        <dbReference type="Proteomes" id="UP000254425"/>
    </source>
</evidence>
<dbReference type="SUPFAM" id="SSF52540">
    <property type="entry name" value="P-loop containing nucleoside triphosphate hydrolases"/>
    <property type="match status" value="1"/>
</dbReference>
<organism evidence="1 2">
    <name type="scientific">Streptomyces armeniacus</name>
    <dbReference type="NCBI Taxonomy" id="83291"/>
    <lineage>
        <taxon>Bacteria</taxon>
        <taxon>Bacillati</taxon>
        <taxon>Actinomycetota</taxon>
        <taxon>Actinomycetes</taxon>
        <taxon>Kitasatosporales</taxon>
        <taxon>Streptomycetaceae</taxon>
        <taxon>Streptomyces</taxon>
    </lineage>
</organism>
<name>A0A345XSP6_9ACTN</name>
<reference evidence="1 2" key="1">
    <citation type="submission" date="2018-07" db="EMBL/GenBank/DDBJ databases">
        <title>Draft genome of the type strain Streptomyces armeniacus ATCC 15676.</title>
        <authorList>
            <person name="Labana P."/>
            <person name="Gosse J.T."/>
            <person name="Boddy C.N."/>
        </authorList>
    </citation>
    <scope>NUCLEOTIDE SEQUENCE [LARGE SCALE GENOMIC DNA]</scope>
    <source>
        <strain evidence="1 2">ATCC 15676</strain>
    </source>
</reference>
<keyword evidence="2" id="KW-1185">Reference proteome</keyword>
<dbReference type="GO" id="GO:0005524">
    <property type="term" value="F:ATP binding"/>
    <property type="evidence" value="ECO:0007669"/>
    <property type="project" value="UniProtKB-KW"/>
</dbReference>
<dbReference type="InterPro" id="IPR027417">
    <property type="entry name" value="P-loop_NTPase"/>
</dbReference>
<keyword evidence="1" id="KW-0067">ATP-binding</keyword>
<dbReference type="AlphaFoldDB" id="A0A345XSP6"/>
<dbReference type="Pfam" id="PF13671">
    <property type="entry name" value="AAA_33"/>
    <property type="match status" value="1"/>
</dbReference>
<sequence>MKGTPVNQQLLAALGLPEPGLYVLIGPAGSGKTNIAAAFPRTWRLSLDDFREQVADDAGAQASTRDAVAVFDAALSGRLARRLPTLVDSTNTELAVRARLLERAHRHGMLAVAIAVRTPLETCQERQNARPANRQVPTETIAWQRAGVPFAEQLLSEGFDEVRDAADLDLLHLLLARSVAAGFDPLAEVRAAFGPDLARAFAFDSDSSGSTGAFTVAGRQLAVRWSEDGDVFDHHWQARLDSEPCEDCGSPVWVKVNGARDLLDVYRGQAPDEPFCQSCDTPDWQSA</sequence>
<evidence type="ECO:0000313" key="1">
    <source>
        <dbReference type="EMBL" id="AXK34662.1"/>
    </source>
</evidence>
<proteinExistence type="predicted"/>